<keyword evidence="2" id="KW-1185">Reference proteome</keyword>
<sequence length="292" mass="33436">MSKLKLNESYEFGDGRVLNSEKDTFVVNVKKLVQVLYESLLTNPDFEHVLLSKELVSGVDDYLSHIDVQQRRMYPYVGKMDVKIVNFLSFESSQFHPNQHQQQQQIGTLRKQTLIMKTYNLIDSKTTFVNKTQYNQFTRIVPLSFDSSPNMNSNNRTQRDLRNSDFIYVSGPVQFNDLYPYARDSDTVELVDRVRFKFPWLYNTKNTNNIGTGSSGSQLQLESLLGMVVDVKVSFRPCFADRTVGRIWISDHFLTGVKVINCCGFGFTEIDSVGGVVEYVRALVSERVGGKL</sequence>
<dbReference type="EMBL" id="BSXS01007217">
    <property type="protein sequence ID" value="GME87892.1"/>
    <property type="molecule type" value="Genomic_DNA"/>
</dbReference>
<reference evidence="1" key="1">
    <citation type="submission" date="2023-04" db="EMBL/GenBank/DDBJ databases">
        <title>Ambrosiozyma monospora NBRC 10751.</title>
        <authorList>
            <person name="Ichikawa N."/>
            <person name="Sato H."/>
            <person name="Tonouchi N."/>
        </authorList>
    </citation>
    <scope>NUCLEOTIDE SEQUENCE</scope>
    <source>
        <strain evidence="1">NBRC 10751</strain>
    </source>
</reference>
<protein>
    <submittedName>
        <fullName evidence="1">Unnamed protein product</fullName>
    </submittedName>
</protein>
<comment type="caution">
    <text evidence="1">The sequence shown here is derived from an EMBL/GenBank/DDBJ whole genome shotgun (WGS) entry which is preliminary data.</text>
</comment>
<evidence type="ECO:0000313" key="2">
    <source>
        <dbReference type="Proteomes" id="UP001165064"/>
    </source>
</evidence>
<gene>
    <name evidence="1" type="ORF">Amon02_000827600</name>
</gene>
<proteinExistence type="predicted"/>
<dbReference type="Proteomes" id="UP001165064">
    <property type="component" value="Unassembled WGS sequence"/>
</dbReference>
<name>A0ACB5TGL4_AMBMO</name>
<organism evidence="1 2">
    <name type="scientific">Ambrosiozyma monospora</name>
    <name type="common">Yeast</name>
    <name type="synonym">Endomycopsis monosporus</name>
    <dbReference type="NCBI Taxonomy" id="43982"/>
    <lineage>
        <taxon>Eukaryota</taxon>
        <taxon>Fungi</taxon>
        <taxon>Dikarya</taxon>
        <taxon>Ascomycota</taxon>
        <taxon>Saccharomycotina</taxon>
        <taxon>Pichiomycetes</taxon>
        <taxon>Pichiales</taxon>
        <taxon>Pichiaceae</taxon>
        <taxon>Ambrosiozyma</taxon>
    </lineage>
</organism>
<evidence type="ECO:0000313" key="1">
    <source>
        <dbReference type="EMBL" id="GME87892.1"/>
    </source>
</evidence>
<accession>A0ACB5TGL4</accession>